<name>A0ABD1XRP8_9MARC</name>
<comment type="caution">
    <text evidence="2">The sequence shown here is derived from an EMBL/GenBank/DDBJ whole genome shotgun (WGS) entry which is preliminary data.</text>
</comment>
<keyword evidence="3" id="KW-1185">Reference proteome</keyword>
<evidence type="ECO:0000313" key="2">
    <source>
        <dbReference type="EMBL" id="KAL2611627.1"/>
    </source>
</evidence>
<organism evidence="2 3">
    <name type="scientific">Riccia fluitans</name>
    <dbReference type="NCBI Taxonomy" id="41844"/>
    <lineage>
        <taxon>Eukaryota</taxon>
        <taxon>Viridiplantae</taxon>
        <taxon>Streptophyta</taxon>
        <taxon>Embryophyta</taxon>
        <taxon>Marchantiophyta</taxon>
        <taxon>Marchantiopsida</taxon>
        <taxon>Marchantiidae</taxon>
        <taxon>Marchantiales</taxon>
        <taxon>Ricciaceae</taxon>
        <taxon>Riccia</taxon>
    </lineage>
</organism>
<proteinExistence type="predicted"/>
<feature type="region of interest" description="Disordered" evidence="1">
    <location>
        <begin position="1"/>
        <end position="28"/>
    </location>
</feature>
<dbReference type="Proteomes" id="UP001605036">
    <property type="component" value="Unassembled WGS sequence"/>
</dbReference>
<evidence type="ECO:0000313" key="3">
    <source>
        <dbReference type="Proteomes" id="UP001605036"/>
    </source>
</evidence>
<dbReference type="EMBL" id="JBHFFA010000007">
    <property type="protein sequence ID" value="KAL2611627.1"/>
    <property type="molecule type" value="Genomic_DNA"/>
</dbReference>
<reference evidence="2 3" key="1">
    <citation type="submission" date="2024-09" db="EMBL/GenBank/DDBJ databases">
        <title>Chromosome-scale assembly of Riccia fluitans.</title>
        <authorList>
            <person name="Paukszto L."/>
            <person name="Sawicki J."/>
            <person name="Karawczyk K."/>
            <person name="Piernik-Szablinska J."/>
            <person name="Szczecinska M."/>
            <person name="Mazdziarz M."/>
        </authorList>
    </citation>
    <scope>NUCLEOTIDE SEQUENCE [LARGE SCALE GENOMIC DNA]</scope>
    <source>
        <strain evidence="2">Rf_01</strain>
        <tissue evidence="2">Aerial parts of the thallus</tissue>
    </source>
</reference>
<evidence type="ECO:0000256" key="1">
    <source>
        <dbReference type="SAM" id="MobiDB-lite"/>
    </source>
</evidence>
<sequence>MASYNDIFCDDEAPSWLTGKEDDSQGSQVKDNCILGFSMVFGSCLAEYGAPQSSGDGCVHRRAGFGLLSSADHESG</sequence>
<protein>
    <submittedName>
        <fullName evidence="2">Uncharacterized protein</fullName>
    </submittedName>
</protein>
<dbReference type="AlphaFoldDB" id="A0ABD1XRP8"/>
<accession>A0ABD1XRP8</accession>
<gene>
    <name evidence="2" type="ORF">R1flu_023319</name>
</gene>